<evidence type="ECO:0000313" key="2">
    <source>
        <dbReference type="EMBL" id="KAL2044809.1"/>
    </source>
</evidence>
<protein>
    <submittedName>
        <fullName evidence="2">Uncharacterized protein</fullName>
    </submittedName>
</protein>
<organism evidence="2 3">
    <name type="scientific">Stereocaulon virgatum</name>
    <dbReference type="NCBI Taxonomy" id="373712"/>
    <lineage>
        <taxon>Eukaryota</taxon>
        <taxon>Fungi</taxon>
        <taxon>Dikarya</taxon>
        <taxon>Ascomycota</taxon>
        <taxon>Pezizomycotina</taxon>
        <taxon>Lecanoromycetes</taxon>
        <taxon>OSLEUM clade</taxon>
        <taxon>Lecanoromycetidae</taxon>
        <taxon>Lecanorales</taxon>
        <taxon>Lecanorineae</taxon>
        <taxon>Stereocaulaceae</taxon>
        <taxon>Stereocaulon</taxon>
    </lineage>
</organism>
<gene>
    <name evidence="2" type="ORF">N7G274_002584</name>
</gene>
<feature type="compositionally biased region" description="Polar residues" evidence="1">
    <location>
        <begin position="32"/>
        <end position="41"/>
    </location>
</feature>
<comment type="caution">
    <text evidence="2">The sequence shown here is derived from an EMBL/GenBank/DDBJ whole genome shotgun (WGS) entry which is preliminary data.</text>
</comment>
<name>A0ABR4AJD9_9LECA</name>
<sequence>MGQCSSCLGLRQADQGDSENPETSRLLDDSPYRTQYGTYGQNRARPQDQTNPTEMTPREREAHSHIGTMMSDNVLDVSGTLPRTSNGDTRSPAGDPFRAETHTSDSRPAPAEISKRQVIRKAYHEQSPQDTSYKSVRGSKRGRTSSGFYKNRTEWKTAKALMG</sequence>
<evidence type="ECO:0000256" key="1">
    <source>
        <dbReference type="SAM" id="MobiDB-lite"/>
    </source>
</evidence>
<accession>A0ABR4AJD9</accession>
<keyword evidence="3" id="KW-1185">Reference proteome</keyword>
<feature type="region of interest" description="Disordered" evidence="1">
    <location>
        <begin position="1"/>
        <end position="150"/>
    </location>
</feature>
<dbReference type="EMBL" id="JBEFKJ010000008">
    <property type="protein sequence ID" value="KAL2044809.1"/>
    <property type="molecule type" value="Genomic_DNA"/>
</dbReference>
<reference evidence="2 3" key="1">
    <citation type="submission" date="2024-09" db="EMBL/GenBank/DDBJ databases">
        <title>Rethinking Asexuality: The Enigmatic Case of Functional Sexual Genes in Lepraria (Stereocaulaceae).</title>
        <authorList>
            <person name="Doellman M."/>
            <person name="Sun Y."/>
            <person name="Barcenas-Pena A."/>
            <person name="Lumbsch H.T."/>
            <person name="Grewe F."/>
        </authorList>
    </citation>
    <scope>NUCLEOTIDE SEQUENCE [LARGE SCALE GENOMIC DNA]</scope>
    <source>
        <strain evidence="2 3">Mercado 3170</strain>
    </source>
</reference>
<evidence type="ECO:0000313" key="3">
    <source>
        <dbReference type="Proteomes" id="UP001590950"/>
    </source>
</evidence>
<dbReference type="Proteomes" id="UP001590950">
    <property type="component" value="Unassembled WGS sequence"/>
</dbReference>
<proteinExistence type="predicted"/>